<gene>
    <name evidence="6" type="ORF">VTJ49DRAFT_6502</name>
</gene>
<comment type="similarity">
    <text evidence="4">Belongs to the WD repeat PROPPIN family.</text>
</comment>
<dbReference type="InterPro" id="IPR036322">
    <property type="entry name" value="WD40_repeat_dom_sf"/>
</dbReference>
<dbReference type="Pfam" id="PF21032">
    <property type="entry name" value="PROPPIN"/>
    <property type="match status" value="1"/>
</dbReference>
<keyword evidence="3" id="KW-0677">Repeat</keyword>
<dbReference type="InterPro" id="IPR048720">
    <property type="entry name" value="PROPPIN"/>
</dbReference>
<name>A0ABR3V168_HUMIN</name>
<keyword evidence="7" id="KW-1185">Reference proteome</keyword>
<protein>
    <submittedName>
        <fullName evidence="6">Uncharacterized protein</fullName>
    </submittedName>
</protein>
<dbReference type="InterPro" id="IPR015943">
    <property type="entry name" value="WD40/YVTN_repeat-like_dom_sf"/>
</dbReference>
<dbReference type="SMART" id="SM00320">
    <property type="entry name" value="WD40"/>
    <property type="match status" value="3"/>
</dbReference>
<dbReference type="SUPFAM" id="SSF50978">
    <property type="entry name" value="WD40 repeat-like"/>
    <property type="match status" value="1"/>
</dbReference>
<evidence type="ECO:0000313" key="7">
    <source>
        <dbReference type="Proteomes" id="UP001583172"/>
    </source>
</evidence>
<accession>A0ABR3V168</accession>
<comment type="caution">
    <text evidence="6">The sequence shown here is derived from an EMBL/GenBank/DDBJ whole genome shotgun (WGS) entry which is preliminary data.</text>
</comment>
<proteinExistence type="inferred from homology"/>
<dbReference type="InterPro" id="IPR001680">
    <property type="entry name" value="WD40_rpt"/>
</dbReference>
<dbReference type="Gene3D" id="2.130.10.10">
    <property type="entry name" value="YVTN repeat-like/Quinoprotein amine dehydrogenase"/>
    <property type="match status" value="1"/>
</dbReference>
<dbReference type="EMBL" id="JAZGSY010000614">
    <property type="protein sequence ID" value="KAL1835538.1"/>
    <property type="molecule type" value="Genomic_DNA"/>
</dbReference>
<evidence type="ECO:0000256" key="1">
    <source>
        <dbReference type="ARBA" id="ARBA00004148"/>
    </source>
</evidence>
<keyword evidence="2" id="KW-0853">WD repeat</keyword>
<reference evidence="6 7" key="1">
    <citation type="journal article" date="2024" name="Commun. Biol.">
        <title>Comparative genomic analysis of thermophilic fungi reveals convergent evolutionary adaptations and gene losses.</title>
        <authorList>
            <person name="Steindorff A.S."/>
            <person name="Aguilar-Pontes M.V."/>
            <person name="Robinson A.J."/>
            <person name="Andreopoulos B."/>
            <person name="LaButti K."/>
            <person name="Kuo A."/>
            <person name="Mondo S."/>
            <person name="Riley R."/>
            <person name="Otillar R."/>
            <person name="Haridas S."/>
            <person name="Lipzen A."/>
            <person name="Grimwood J."/>
            <person name="Schmutz J."/>
            <person name="Clum A."/>
            <person name="Reid I.D."/>
            <person name="Moisan M.C."/>
            <person name="Butler G."/>
            <person name="Nguyen T.T.M."/>
            <person name="Dewar K."/>
            <person name="Conant G."/>
            <person name="Drula E."/>
            <person name="Henrissat B."/>
            <person name="Hansel C."/>
            <person name="Singer S."/>
            <person name="Hutchinson M.I."/>
            <person name="de Vries R.P."/>
            <person name="Natvig D.O."/>
            <person name="Powell A.J."/>
            <person name="Tsang A."/>
            <person name="Grigoriev I.V."/>
        </authorList>
    </citation>
    <scope>NUCLEOTIDE SEQUENCE [LARGE SCALE GENOMIC DNA]</scope>
    <source>
        <strain evidence="6 7">CBS 620.91</strain>
    </source>
</reference>
<evidence type="ECO:0000256" key="2">
    <source>
        <dbReference type="ARBA" id="ARBA00022574"/>
    </source>
</evidence>
<feature type="region of interest" description="Disordered" evidence="5">
    <location>
        <begin position="240"/>
        <end position="283"/>
    </location>
</feature>
<organism evidence="6 7">
    <name type="scientific">Humicola insolens</name>
    <name type="common">Soft-rot fungus</name>
    <dbReference type="NCBI Taxonomy" id="85995"/>
    <lineage>
        <taxon>Eukaryota</taxon>
        <taxon>Fungi</taxon>
        <taxon>Dikarya</taxon>
        <taxon>Ascomycota</taxon>
        <taxon>Pezizomycotina</taxon>
        <taxon>Sordariomycetes</taxon>
        <taxon>Sordariomycetidae</taxon>
        <taxon>Sordariales</taxon>
        <taxon>Chaetomiaceae</taxon>
        <taxon>Mycothermus</taxon>
    </lineage>
</organism>
<dbReference type="Proteomes" id="UP001583172">
    <property type="component" value="Unassembled WGS sequence"/>
</dbReference>
<evidence type="ECO:0000313" key="6">
    <source>
        <dbReference type="EMBL" id="KAL1835538.1"/>
    </source>
</evidence>
<evidence type="ECO:0000256" key="5">
    <source>
        <dbReference type="SAM" id="MobiDB-lite"/>
    </source>
</evidence>
<comment type="subcellular location">
    <subcellularLocation>
        <location evidence="1">Vacuole membrane</location>
        <topology evidence="1">Peripheral membrane protein</topology>
    </subcellularLocation>
</comment>
<evidence type="ECO:0000256" key="3">
    <source>
        <dbReference type="ARBA" id="ARBA00022737"/>
    </source>
</evidence>
<sequence>MNTRTPLQKAPAANVLSVTFNGDYSCFAVGLESGFCIFDAETCQLRTTRDFNAGVGLVQMMGKANYVGLLIIWDDLKSKAALEISALTPVRGAQLSKERIVVVLQNSVRIYKFAKNPQLLSAYETANNLWGLCCLGATKIAFPGRSAGHVQLVELGVDNVSIIPAHATALRAITLSRDGDLVATASETGTLIRVFSTATCAKLVELRRGIDTATIFSLAFNPSGTMLACTSDKATLHIFDVPHPRRPGRSPQSQQEQDQRPGSSSGQGGHGQRGDTGYCDAPT</sequence>
<evidence type="ECO:0000256" key="4">
    <source>
        <dbReference type="ARBA" id="ARBA00025740"/>
    </source>
</evidence>
<dbReference type="PANTHER" id="PTHR11227">
    <property type="entry name" value="WD-REPEAT PROTEIN INTERACTING WITH PHOSPHOINOSIDES WIPI -RELATED"/>
    <property type="match status" value="1"/>
</dbReference>